<dbReference type="Pfam" id="PF13847">
    <property type="entry name" value="Methyltransf_31"/>
    <property type="match status" value="1"/>
</dbReference>
<name>N4W7T6_9BACI</name>
<sequence>MDQQFYNRMAQIIGWDFSQLHVQSYGERWDFFQEVEKLVKRTDKVLDIGTGDGSKLASFASDVEIIIGIDDSTEMIKQAKKKNDFHNIQFHVMNSKTLDFPNQSFDIVSCRHAPFVASEVERVLKPNGVFLTQQVSEGDKQNIVSIFQRGQHQCREKGHLLQRYMNQLTEAGFSNLYTDTYVATEYYQTAEDLLFLLQHTPIIPDFGQKKEDAQKFDRLVQDYQTTKGIQTNSERFLIVARK</sequence>
<dbReference type="CDD" id="cd02440">
    <property type="entry name" value="AdoMet_MTases"/>
    <property type="match status" value="1"/>
</dbReference>
<evidence type="ECO:0000313" key="2">
    <source>
        <dbReference type="EMBL" id="ENH96333.1"/>
    </source>
</evidence>
<dbReference type="SUPFAM" id="SSF53335">
    <property type="entry name" value="S-adenosyl-L-methionine-dependent methyltransferases"/>
    <property type="match status" value="1"/>
</dbReference>
<dbReference type="AlphaFoldDB" id="N4W7T6"/>
<dbReference type="PANTHER" id="PTHR43460:SF1">
    <property type="entry name" value="METHYLTRANSFERASE TYPE 11 DOMAIN-CONTAINING PROTEIN"/>
    <property type="match status" value="1"/>
</dbReference>
<dbReference type="PANTHER" id="PTHR43460">
    <property type="entry name" value="METHYLTRANSFERASE"/>
    <property type="match status" value="1"/>
</dbReference>
<comment type="caution">
    <text evidence="2">The sequence shown here is derived from an EMBL/GenBank/DDBJ whole genome shotgun (WGS) entry which is preliminary data.</text>
</comment>
<dbReference type="EMBL" id="APML01000048">
    <property type="protein sequence ID" value="ENH96333.1"/>
    <property type="molecule type" value="Genomic_DNA"/>
</dbReference>
<dbReference type="STRING" id="1308866.J416_11417"/>
<accession>N4W7T6</accession>
<keyword evidence="3" id="KW-1185">Reference proteome</keyword>
<proteinExistence type="predicted"/>
<dbReference type="RefSeq" id="WP_003471066.1">
    <property type="nucleotide sequence ID" value="NZ_APML01000048.1"/>
</dbReference>
<reference evidence="2 3" key="1">
    <citation type="submission" date="2013-03" db="EMBL/GenBank/DDBJ databases">
        <title>Draft genome sequence of Gracibacillus halophilus YIM-C55.5, a moderately halophilic and thermophilic organism from the Xiaochaidamu salt lake.</title>
        <authorList>
            <person name="Sugumar T."/>
            <person name="Polireddy D.R."/>
            <person name="Antony A."/>
            <person name="Madhava Y.R."/>
            <person name="Sivakumar N."/>
        </authorList>
    </citation>
    <scope>NUCLEOTIDE SEQUENCE [LARGE SCALE GENOMIC DNA]</scope>
    <source>
        <strain evidence="2 3">YIM-C55.5</strain>
    </source>
</reference>
<feature type="domain" description="Methyltransferase" evidence="1">
    <location>
        <begin position="42"/>
        <end position="139"/>
    </location>
</feature>
<dbReference type="InterPro" id="IPR029063">
    <property type="entry name" value="SAM-dependent_MTases_sf"/>
</dbReference>
<dbReference type="OrthoDB" id="9795864at2"/>
<dbReference type="eggNOG" id="COG2226">
    <property type="taxonomic scope" value="Bacteria"/>
</dbReference>
<gene>
    <name evidence="2" type="ORF">J416_11417</name>
</gene>
<evidence type="ECO:0000259" key="1">
    <source>
        <dbReference type="Pfam" id="PF13847"/>
    </source>
</evidence>
<organism evidence="2 3">
    <name type="scientific">Gracilibacillus halophilus YIM-C55.5</name>
    <dbReference type="NCBI Taxonomy" id="1308866"/>
    <lineage>
        <taxon>Bacteria</taxon>
        <taxon>Bacillati</taxon>
        <taxon>Bacillota</taxon>
        <taxon>Bacilli</taxon>
        <taxon>Bacillales</taxon>
        <taxon>Bacillaceae</taxon>
        <taxon>Gracilibacillus</taxon>
    </lineage>
</organism>
<dbReference type="PATRIC" id="fig|1308866.3.peg.2307"/>
<dbReference type="Gene3D" id="3.40.50.150">
    <property type="entry name" value="Vaccinia Virus protein VP39"/>
    <property type="match status" value="1"/>
</dbReference>
<evidence type="ECO:0000313" key="3">
    <source>
        <dbReference type="Proteomes" id="UP000012283"/>
    </source>
</evidence>
<dbReference type="Proteomes" id="UP000012283">
    <property type="component" value="Unassembled WGS sequence"/>
</dbReference>
<dbReference type="InterPro" id="IPR052939">
    <property type="entry name" value="23S_rRNA_MeTrnsfrase_RlmA"/>
</dbReference>
<dbReference type="InterPro" id="IPR025714">
    <property type="entry name" value="Methyltranfer_dom"/>
</dbReference>
<protein>
    <recommendedName>
        <fullName evidence="1">Methyltransferase domain-containing protein</fullName>
    </recommendedName>
</protein>